<protein>
    <submittedName>
        <fullName evidence="1">N-acetylmuramoyl-L-alanine amidase LytC</fullName>
        <ecNumber evidence="1">3.5.1.28</ecNumber>
    </submittedName>
</protein>
<reference evidence="1" key="1">
    <citation type="submission" date="2019-11" db="EMBL/GenBank/DDBJ databases">
        <authorList>
            <person name="Feng L."/>
        </authorList>
    </citation>
    <scope>NUCLEOTIDE SEQUENCE</scope>
    <source>
        <strain evidence="1">AcaccaeLFYP115</strain>
    </source>
</reference>
<keyword evidence="1" id="KW-0378">Hydrolase</keyword>
<dbReference type="Pfam" id="PF01520">
    <property type="entry name" value="Amidase_3"/>
    <property type="match status" value="1"/>
</dbReference>
<dbReference type="Gene3D" id="1.10.101.10">
    <property type="entry name" value="PGBD-like superfamily/PGBD"/>
    <property type="match status" value="1"/>
</dbReference>
<name>A0A6N2R0R9_9FIRM</name>
<proteinExistence type="predicted"/>
<accession>A0A6N2R0R9</accession>
<dbReference type="Gene3D" id="3.40.630.40">
    <property type="entry name" value="Zn-dependent exopeptidases"/>
    <property type="match status" value="1"/>
</dbReference>
<dbReference type="GO" id="GO:0008745">
    <property type="term" value="F:N-acetylmuramoyl-L-alanine amidase activity"/>
    <property type="evidence" value="ECO:0007669"/>
    <property type="project" value="UniProtKB-EC"/>
</dbReference>
<dbReference type="SUPFAM" id="SSF53187">
    <property type="entry name" value="Zn-dependent exopeptidases"/>
    <property type="match status" value="1"/>
</dbReference>
<organism evidence="1">
    <name type="scientific">Anaerostipes caccae</name>
    <dbReference type="NCBI Taxonomy" id="105841"/>
    <lineage>
        <taxon>Bacteria</taxon>
        <taxon>Bacillati</taxon>
        <taxon>Bacillota</taxon>
        <taxon>Clostridia</taxon>
        <taxon>Lachnospirales</taxon>
        <taxon>Lachnospiraceae</taxon>
        <taxon>Anaerostipes</taxon>
    </lineage>
</organism>
<dbReference type="PANTHER" id="PTHR30404">
    <property type="entry name" value="N-ACETYLMURAMOYL-L-ALANINE AMIDASE"/>
    <property type="match status" value="1"/>
</dbReference>
<dbReference type="PANTHER" id="PTHR30404:SF8">
    <property type="entry name" value="AUTOLYSIN PH-RELATED"/>
    <property type="match status" value="1"/>
</dbReference>
<dbReference type="GO" id="GO:0009253">
    <property type="term" value="P:peptidoglycan catabolic process"/>
    <property type="evidence" value="ECO:0007669"/>
    <property type="project" value="InterPro"/>
</dbReference>
<dbReference type="GO" id="GO:0030288">
    <property type="term" value="C:outer membrane-bounded periplasmic space"/>
    <property type="evidence" value="ECO:0007669"/>
    <property type="project" value="TreeGrafter"/>
</dbReference>
<dbReference type="InterPro" id="IPR050695">
    <property type="entry name" value="N-acetylmuramoyl_amidase_3"/>
</dbReference>
<evidence type="ECO:0000313" key="1">
    <source>
        <dbReference type="EMBL" id="VYS73731.1"/>
    </source>
</evidence>
<dbReference type="AlphaFoldDB" id="A0A6N2R0R9"/>
<dbReference type="InterPro" id="IPR036366">
    <property type="entry name" value="PGBDSf"/>
</dbReference>
<dbReference type="SUPFAM" id="SSF47090">
    <property type="entry name" value="PGBD-like"/>
    <property type="match status" value="1"/>
</dbReference>
<dbReference type="RefSeq" id="WP_006566105.1">
    <property type="nucleotide sequence ID" value="NZ_BAABZP010000001.1"/>
</dbReference>
<dbReference type="CDD" id="cd02696">
    <property type="entry name" value="MurNAc-LAA"/>
    <property type="match status" value="1"/>
</dbReference>
<gene>
    <name evidence="1" type="primary">lytC_1</name>
    <name evidence="1" type="ORF">ACLFYP115_00147</name>
</gene>
<dbReference type="EC" id="3.5.1.28" evidence="1"/>
<sequence length="266" mass="29226">MAVYNISAGHNPSGKVACGAVGLLDESRENRLVVKEIISLLRSAGHKVYDCTCSNGKSQGDVLKKIVAKCNKREVSLDVSIHFNSGRNDCSGDGKIAGAEVWCTASSGIKKRAAEKILKNMKKLGFTNRGIKTTGGLYYLNHTINKAILVEVCFVDDKDDCELYKKAGYKEVARAIAEGIAGEEIKQGKTSKYTAVKKTSSKEAVRWLQGKLNQCYTGTLPKLAEDGIWGPKTQEMLEAYWEQLNWRKGSYAGGKTCKALYKNRKK</sequence>
<dbReference type="SMART" id="SM00646">
    <property type="entry name" value="Ami_3"/>
    <property type="match status" value="1"/>
</dbReference>
<dbReference type="EMBL" id="CACRSQ010000002">
    <property type="protein sequence ID" value="VYS73731.1"/>
    <property type="molecule type" value="Genomic_DNA"/>
</dbReference>
<dbReference type="InterPro" id="IPR036365">
    <property type="entry name" value="PGBD-like_sf"/>
</dbReference>
<dbReference type="InterPro" id="IPR002508">
    <property type="entry name" value="MurNAc-LAA_cat"/>
</dbReference>